<dbReference type="AlphaFoldDB" id="A0A7W4YEF4"/>
<evidence type="ECO:0000313" key="1">
    <source>
        <dbReference type="EMBL" id="MBB2925526.1"/>
    </source>
</evidence>
<proteinExistence type="predicted"/>
<protein>
    <submittedName>
        <fullName evidence="1">Uncharacterized protein</fullName>
    </submittedName>
</protein>
<name>A0A7W4YEF4_9CELL</name>
<reference evidence="1 2" key="2">
    <citation type="submission" date="2020-08" db="EMBL/GenBank/DDBJ databases">
        <authorList>
            <person name="Partida-Martinez L."/>
            <person name="Huntemann M."/>
            <person name="Clum A."/>
            <person name="Wang J."/>
            <person name="Palaniappan K."/>
            <person name="Ritter S."/>
            <person name="Chen I.-M."/>
            <person name="Stamatis D."/>
            <person name="Reddy T."/>
            <person name="O'Malley R."/>
            <person name="Daum C."/>
            <person name="Shapiro N."/>
            <person name="Ivanova N."/>
            <person name="Kyrpides N."/>
            <person name="Woyke T."/>
        </authorList>
    </citation>
    <scope>NUCLEOTIDE SEQUENCE [LARGE SCALE GENOMIC DNA]</scope>
    <source>
        <strain evidence="1 2">RAS26</strain>
    </source>
</reference>
<dbReference type="EMBL" id="JACHVX010000011">
    <property type="protein sequence ID" value="MBB2925526.1"/>
    <property type="molecule type" value="Genomic_DNA"/>
</dbReference>
<organism evidence="1 2">
    <name type="scientific">Cellulomonas cellasea</name>
    <dbReference type="NCBI Taxonomy" id="43670"/>
    <lineage>
        <taxon>Bacteria</taxon>
        <taxon>Bacillati</taxon>
        <taxon>Actinomycetota</taxon>
        <taxon>Actinomycetes</taxon>
        <taxon>Micrococcales</taxon>
        <taxon>Cellulomonadaceae</taxon>
        <taxon>Cellulomonas</taxon>
    </lineage>
</organism>
<reference evidence="1 2" key="1">
    <citation type="submission" date="2020-08" db="EMBL/GenBank/DDBJ databases">
        <title>The Agave Microbiome: Exploring the role of microbial communities in plant adaptations to desert environments.</title>
        <authorList>
            <person name="Partida-Martinez L.P."/>
        </authorList>
    </citation>
    <scope>NUCLEOTIDE SEQUENCE [LARGE SCALE GENOMIC DNA]</scope>
    <source>
        <strain evidence="1 2">RAS26</strain>
    </source>
</reference>
<sequence>MSFDVFVQRFFRGDAADVDEHAVREWLRPYVVEVDADSSFARLAVGDGEADLYGWSTLSRGFMVNHVSGTDPWRLLVDIAGAANLTVLPVGCPAAVTDATALEHLPGELRASAVILTTRDALLHLITEA</sequence>
<dbReference type="Proteomes" id="UP000518206">
    <property type="component" value="Unassembled WGS sequence"/>
</dbReference>
<evidence type="ECO:0000313" key="2">
    <source>
        <dbReference type="Proteomes" id="UP000518206"/>
    </source>
</evidence>
<comment type="caution">
    <text evidence="1">The sequence shown here is derived from an EMBL/GenBank/DDBJ whole genome shotgun (WGS) entry which is preliminary data.</text>
</comment>
<dbReference type="RefSeq" id="WP_183298234.1">
    <property type="nucleotide sequence ID" value="NZ_JACHVX010000011.1"/>
</dbReference>
<gene>
    <name evidence="1" type="ORF">FHR80_004473</name>
</gene>
<accession>A0A7W4YEF4</accession>